<protein>
    <submittedName>
        <fullName evidence="2">Thiol:disulfide interchange protein</fullName>
    </submittedName>
</protein>
<dbReference type="PANTHER" id="PTHR31272:SF9">
    <property type="entry name" value="BLL1027 PROTEIN"/>
    <property type="match status" value="1"/>
</dbReference>
<accession>A0A1Z1MD53</accession>
<feature type="transmembrane region" description="Helical" evidence="1">
    <location>
        <begin position="151"/>
        <end position="173"/>
    </location>
</feature>
<reference evidence="2" key="1">
    <citation type="journal article" date="2017" name="J. Phycol.">
        <title>Analysis of chloroplast genomes and a supermatrix inform reclassification of the Rhodomelaceae (Rhodophyta).</title>
        <authorList>
            <person name="Diaz-Tapia P."/>
            <person name="Maggs C.A."/>
            <person name="West J.A."/>
            <person name="Verbruggen H."/>
        </authorList>
    </citation>
    <scope>NUCLEOTIDE SEQUENCE</scope>
    <source>
        <strain evidence="2">PD644</strain>
    </source>
</reference>
<keyword evidence="2" id="KW-0934">Plastid</keyword>
<feature type="transmembrane region" description="Helical" evidence="1">
    <location>
        <begin position="31"/>
        <end position="61"/>
    </location>
</feature>
<organism evidence="2">
    <name type="scientific">Alsidium seaforthii</name>
    <dbReference type="NCBI Taxonomy" id="2007182"/>
    <lineage>
        <taxon>Eukaryota</taxon>
        <taxon>Rhodophyta</taxon>
        <taxon>Florideophyceae</taxon>
        <taxon>Rhodymeniophycidae</taxon>
        <taxon>Ceramiales</taxon>
        <taxon>Rhodomelaceae</taxon>
        <taxon>Polysiphonioideae</taxon>
        <taxon>Alsidium</taxon>
    </lineage>
</organism>
<keyword evidence="2" id="KW-0150">Chloroplast</keyword>
<keyword evidence="1" id="KW-0472">Membrane</keyword>
<dbReference type="EMBL" id="MF101430">
    <property type="protein sequence ID" value="ARW63859.1"/>
    <property type="molecule type" value="Genomic_DNA"/>
</dbReference>
<dbReference type="RefSeq" id="YP_009395091.1">
    <property type="nucleotide sequence ID" value="NC_035276.1"/>
</dbReference>
<dbReference type="GeneID" id="33357063"/>
<dbReference type="AlphaFoldDB" id="A0A1Z1MD53"/>
<feature type="transmembrane region" description="Helical" evidence="1">
    <location>
        <begin position="73"/>
        <end position="99"/>
    </location>
</feature>
<keyword evidence="1" id="KW-0812">Transmembrane</keyword>
<feature type="transmembrane region" description="Helical" evidence="1">
    <location>
        <begin position="179"/>
        <end position="200"/>
    </location>
</feature>
<proteinExistence type="predicted"/>
<feature type="transmembrane region" description="Helical" evidence="1">
    <location>
        <begin position="212"/>
        <end position="234"/>
    </location>
</feature>
<dbReference type="InterPro" id="IPR051790">
    <property type="entry name" value="Cytochrome_c-biogenesis_DsbD"/>
</dbReference>
<name>A0A1Z1MD53_9FLOR</name>
<gene>
    <name evidence="2" type="primary">dsbD</name>
</gene>
<sequence>MTYLFDKYEVLIYTLYQSLYRLLFSSFGSNYFLFSIFLFCLGFVTILTPCFISLMPLVLSYSNSKGNKYFNKYAFIFGIISSFLLIIILSNFLSLYIFINKLPIVSYLILVFISLNLMQILDFSFIFSFFSHHLMSFSILHVETNSYTIGFVIGLSSLPCNTSIIFIVSFWLTNLSSNFNFLFYLSLYLLGLSLPFFILFNFSFINFEALLLAWKLIFPLSGSFLFTFSLFSLLRNILL</sequence>
<keyword evidence="1" id="KW-1133">Transmembrane helix</keyword>
<feature type="transmembrane region" description="Helical" evidence="1">
    <location>
        <begin position="105"/>
        <end position="130"/>
    </location>
</feature>
<evidence type="ECO:0000313" key="2">
    <source>
        <dbReference type="EMBL" id="ARW63859.1"/>
    </source>
</evidence>
<geneLocation type="chloroplast" evidence="2"/>
<evidence type="ECO:0000256" key="1">
    <source>
        <dbReference type="SAM" id="Phobius"/>
    </source>
</evidence>
<dbReference type="PANTHER" id="PTHR31272">
    <property type="entry name" value="CYTOCHROME C-TYPE BIOGENESIS PROTEIN HI_1454-RELATED"/>
    <property type="match status" value="1"/>
</dbReference>